<dbReference type="PANTHER" id="PTHR30055">
    <property type="entry name" value="HTH-TYPE TRANSCRIPTIONAL REGULATOR RUTR"/>
    <property type="match status" value="1"/>
</dbReference>
<feature type="domain" description="HTH tetR-type" evidence="4">
    <location>
        <begin position="18"/>
        <end position="78"/>
    </location>
</feature>
<dbReference type="EMBL" id="CAFBRD010000061">
    <property type="protein sequence ID" value="CAB5077686.1"/>
    <property type="molecule type" value="Genomic_DNA"/>
</dbReference>
<dbReference type="EMBL" id="CAESAL010000003">
    <property type="protein sequence ID" value="CAB4330581.1"/>
    <property type="molecule type" value="Genomic_DNA"/>
</dbReference>
<dbReference type="InterPro" id="IPR009057">
    <property type="entry name" value="Homeodomain-like_sf"/>
</dbReference>
<sequence length="217" mass="23490">MSAASRVRSEPVDRDGRPVTADEILEVAGNIVERHGVDALTMRRLSDDLGVAVTSVYWHVGNRDAVLDGLVDRLLDRMETIRAEGDTPVERMASLARQLRSTLLERQHLVGLAHERDRSPAMFLPVQQALATELSSVGKHGAEAALTLRALQVHVISSVLMDRAAARNASHGTVDPDLWPADFVDRELVAALADPAAYDTVFEFGLIALLGGLGVDD</sequence>
<dbReference type="AlphaFoldDB" id="A0A6J6HUH0"/>
<dbReference type="EMBL" id="CAEZTY010000003">
    <property type="protein sequence ID" value="CAB4575981.1"/>
    <property type="molecule type" value="Genomic_DNA"/>
</dbReference>
<evidence type="ECO:0000256" key="1">
    <source>
        <dbReference type="ARBA" id="ARBA00023015"/>
    </source>
</evidence>
<dbReference type="PRINTS" id="PR00400">
    <property type="entry name" value="TETREPRESSOR"/>
</dbReference>
<evidence type="ECO:0000313" key="7">
    <source>
        <dbReference type="EMBL" id="CAB4616477.1"/>
    </source>
</evidence>
<dbReference type="InterPro" id="IPR036271">
    <property type="entry name" value="Tet_transcr_reg_TetR-rel_C_sf"/>
</dbReference>
<evidence type="ECO:0000313" key="9">
    <source>
        <dbReference type="EMBL" id="CAB5077686.1"/>
    </source>
</evidence>
<dbReference type="SUPFAM" id="SSF48498">
    <property type="entry name" value="Tetracyclin repressor-like, C-terminal domain"/>
    <property type="match status" value="1"/>
</dbReference>
<dbReference type="EMBL" id="CAEZVC010000015">
    <property type="protein sequence ID" value="CAB4616477.1"/>
    <property type="molecule type" value="Genomic_DNA"/>
</dbReference>
<dbReference type="InterPro" id="IPR050109">
    <property type="entry name" value="HTH-type_TetR-like_transc_reg"/>
</dbReference>
<dbReference type="GO" id="GO:0046677">
    <property type="term" value="P:response to antibiotic"/>
    <property type="evidence" value="ECO:0007669"/>
    <property type="project" value="InterPro"/>
</dbReference>
<gene>
    <name evidence="6" type="ORF">UFOPK1762_00176</name>
    <name evidence="7" type="ORF">UFOPK1906_00409</name>
    <name evidence="8" type="ORF">UFOPK2969_00127</name>
    <name evidence="5" type="ORF">UFOPK3331_00139</name>
    <name evidence="9" type="ORF">UFOPK4371_01118</name>
</gene>
<keyword evidence="3" id="KW-0804">Transcription</keyword>
<keyword evidence="1" id="KW-0805">Transcription regulation</keyword>
<dbReference type="PANTHER" id="PTHR30055:SF234">
    <property type="entry name" value="HTH-TYPE TRANSCRIPTIONAL REGULATOR BETI"/>
    <property type="match status" value="1"/>
</dbReference>
<dbReference type="PROSITE" id="PS50977">
    <property type="entry name" value="HTH_TETR_2"/>
    <property type="match status" value="1"/>
</dbReference>
<evidence type="ECO:0000256" key="3">
    <source>
        <dbReference type="ARBA" id="ARBA00023163"/>
    </source>
</evidence>
<evidence type="ECO:0000313" key="8">
    <source>
        <dbReference type="EMBL" id="CAB4781562.1"/>
    </source>
</evidence>
<dbReference type="EMBL" id="CAFAAD010000005">
    <property type="protein sequence ID" value="CAB4781562.1"/>
    <property type="molecule type" value="Genomic_DNA"/>
</dbReference>
<reference evidence="7" key="1">
    <citation type="submission" date="2020-05" db="EMBL/GenBank/DDBJ databases">
        <authorList>
            <person name="Chiriac C."/>
            <person name="Salcher M."/>
            <person name="Ghai R."/>
            <person name="Kavagutti S V."/>
        </authorList>
    </citation>
    <scope>NUCLEOTIDE SEQUENCE</scope>
</reference>
<dbReference type="SUPFAM" id="SSF46689">
    <property type="entry name" value="Homeodomain-like"/>
    <property type="match status" value="1"/>
</dbReference>
<evidence type="ECO:0000256" key="2">
    <source>
        <dbReference type="ARBA" id="ARBA00023125"/>
    </source>
</evidence>
<evidence type="ECO:0000313" key="6">
    <source>
        <dbReference type="EMBL" id="CAB4575981.1"/>
    </source>
</evidence>
<proteinExistence type="predicted"/>
<dbReference type="Gene3D" id="1.10.357.10">
    <property type="entry name" value="Tetracycline Repressor, domain 2"/>
    <property type="match status" value="1"/>
</dbReference>
<evidence type="ECO:0000259" key="4">
    <source>
        <dbReference type="PROSITE" id="PS50977"/>
    </source>
</evidence>
<name>A0A6J6HUH0_9ZZZZ</name>
<protein>
    <submittedName>
        <fullName evidence="7">Unannotated protein</fullName>
    </submittedName>
</protein>
<evidence type="ECO:0000313" key="5">
    <source>
        <dbReference type="EMBL" id="CAB4330581.1"/>
    </source>
</evidence>
<accession>A0A6J6HUH0</accession>
<dbReference type="GO" id="GO:0003700">
    <property type="term" value="F:DNA-binding transcription factor activity"/>
    <property type="evidence" value="ECO:0007669"/>
    <property type="project" value="TreeGrafter"/>
</dbReference>
<keyword evidence="2" id="KW-0238">DNA-binding</keyword>
<dbReference type="Pfam" id="PF00440">
    <property type="entry name" value="TetR_N"/>
    <property type="match status" value="1"/>
</dbReference>
<dbReference type="GO" id="GO:0045892">
    <property type="term" value="P:negative regulation of DNA-templated transcription"/>
    <property type="evidence" value="ECO:0007669"/>
    <property type="project" value="InterPro"/>
</dbReference>
<dbReference type="InterPro" id="IPR003012">
    <property type="entry name" value="Tet_transcr_reg_TetR"/>
</dbReference>
<dbReference type="InterPro" id="IPR001647">
    <property type="entry name" value="HTH_TetR"/>
</dbReference>
<dbReference type="GO" id="GO:0000976">
    <property type="term" value="F:transcription cis-regulatory region binding"/>
    <property type="evidence" value="ECO:0007669"/>
    <property type="project" value="TreeGrafter"/>
</dbReference>
<organism evidence="7">
    <name type="scientific">freshwater metagenome</name>
    <dbReference type="NCBI Taxonomy" id="449393"/>
    <lineage>
        <taxon>unclassified sequences</taxon>
        <taxon>metagenomes</taxon>
        <taxon>ecological metagenomes</taxon>
    </lineage>
</organism>